<dbReference type="EMBL" id="ML735756">
    <property type="protein sequence ID" value="KAE8416128.1"/>
    <property type="molecule type" value="Genomic_DNA"/>
</dbReference>
<evidence type="ECO:0000313" key="1">
    <source>
        <dbReference type="EMBL" id="KAE8416128.1"/>
    </source>
</evidence>
<accession>A0ABQ6WGB3</accession>
<organism evidence="1 2">
    <name type="scientific">Aspergillus pseudocaelatus</name>
    <dbReference type="NCBI Taxonomy" id="1825620"/>
    <lineage>
        <taxon>Eukaryota</taxon>
        <taxon>Fungi</taxon>
        <taxon>Dikarya</taxon>
        <taxon>Ascomycota</taxon>
        <taxon>Pezizomycotina</taxon>
        <taxon>Eurotiomycetes</taxon>
        <taxon>Eurotiomycetidae</taxon>
        <taxon>Eurotiales</taxon>
        <taxon>Aspergillaceae</taxon>
        <taxon>Aspergillus</taxon>
        <taxon>Aspergillus subgen. Circumdati</taxon>
    </lineage>
</organism>
<evidence type="ECO:0000313" key="2">
    <source>
        <dbReference type="Proteomes" id="UP000325395"/>
    </source>
</evidence>
<dbReference type="Proteomes" id="UP000325395">
    <property type="component" value="Unassembled WGS sequence"/>
</dbReference>
<protein>
    <submittedName>
        <fullName evidence="1">Uncharacterized protein</fullName>
    </submittedName>
</protein>
<sequence>MDPSVPDLDRRLVRQPWFRAACRGSTLFVLGVSVITKVLGHRSVGVSPWHVLPRTVLLEFTLADRQSFQYGINQFIHVSM</sequence>
<proteinExistence type="predicted"/>
<gene>
    <name evidence="1" type="ORF">BDV36DRAFT_212504</name>
</gene>
<keyword evidence="2" id="KW-1185">Reference proteome</keyword>
<reference evidence="1 2" key="1">
    <citation type="submission" date="2019-04" db="EMBL/GenBank/DDBJ databases">
        <authorList>
            <consortium name="DOE Joint Genome Institute"/>
            <person name="Mondo S."/>
            <person name="Kjaerbolling I."/>
            <person name="Vesth T."/>
            <person name="Frisvad J.C."/>
            <person name="Nybo J.L."/>
            <person name="Theobald S."/>
            <person name="Kildgaard S."/>
            <person name="Isbrandt T."/>
            <person name="Kuo A."/>
            <person name="Sato A."/>
            <person name="Lyhne E.K."/>
            <person name="Kogle M.E."/>
            <person name="Wiebenga A."/>
            <person name="Kun R.S."/>
            <person name="Lubbers R.J."/>
            <person name="Makela M.R."/>
            <person name="Barry K."/>
            <person name="Chovatia M."/>
            <person name="Clum A."/>
            <person name="Daum C."/>
            <person name="Haridas S."/>
            <person name="He G."/>
            <person name="LaButti K."/>
            <person name="Lipzen A."/>
            <person name="Riley R."/>
            <person name="Salamov A."/>
            <person name="Simmons B.A."/>
            <person name="Magnuson J.K."/>
            <person name="Henrissat B."/>
            <person name="Mortensen U.H."/>
            <person name="Larsen T.O."/>
            <person name="Devries R.P."/>
            <person name="Grigoriev I.V."/>
            <person name="Machida M."/>
            <person name="Baker S.E."/>
            <person name="Andersen M.R."/>
            <person name="Cantor M.N."/>
            <person name="Hua S.X."/>
        </authorList>
    </citation>
    <scope>NUCLEOTIDE SEQUENCE [LARGE SCALE GENOMIC DNA]</scope>
    <source>
        <strain evidence="1 2">CBS 117616</strain>
    </source>
</reference>
<name>A0ABQ6WGB3_9EURO</name>